<keyword evidence="1" id="KW-0812">Transmembrane</keyword>
<dbReference type="PANTHER" id="PTHR31331:SF8">
    <property type="entry name" value="LCCL DOMAIN PROTEIN (AFU_ORTHOLOGUE AFUA_5G02970)"/>
    <property type="match status" value="1"/>
</dbReference>
<evidence type="ECO:0000313" key="3">
    <source>
        <dbReference type="EMBL" id="KAF2673921.1"/>
    </source>
</evidence>
<proteinExistence type="predicted"/>
<feature type="transmembrane region" description="Helical" evidence="1">
    <location>
        <begin position="288"/>
        <end position="304"/>
    </location>
</feature>
<dbReference type="Proteomes" id="UP000799302">
    <property type="component" value="Unassembled WGS sequence"/>
</dbReference>
<protein>
    <submittedName>
        <fullName evidence="3">LCCL domain-containing protein</fullName>
    </submittedName>
</protein>
<dbReference type="PANTHER" id="PTHR31331">
    <property type="entry name" value="LCCL DOMAIN PROTEIN (AFU_ORTHOLOGUE AFUA_5G08630)"/>
    <property type="match status" value="1"/>
</dbReference>
<accession>A0A6A6UR90</accession>
<name>A0A6A6UR90_9PEZI</name>
<dbReference type="SUPFAM" id="SSF69848">
    <property type="entry name" value="LCCL domain"/>
    <property type="match status" value="1"/>
</dbReference>
<feature type="transmembrane region" description="Helical" evidence="1">
    <location>
        <begin position="465"/>
        <end position="484"/>
    </location>
</feature>
<keyword evidence="1" id="KW-0472">Membrane</keyword>
<dbReference type="Pfam" id="PF03815">
    <property type="entry name" value="LCCL"/>
    <property type="match status" value="1"/>
</dbReference>
<reference evidence="3" key="1">
    <citation type="journal article" date="2020" name="Stud. Mycol.">
        <title>101 Dothideomycetes genomes: a test case for predicting lifestyles and emergence of pathogens.</title>
        <authorList>
            <person name="Haridas S."/>
            <person name="Albert R."/>
            <person name="Binder M."/>
            <person name="Bloem J."/>
            <person name="Labutti K."/>
            <person name="Salamov A."/>
            <person name="Andreopoulos B."/>
            <person name="Baker S."/>
            <person name="Barry K."/>
            <person name="Bills G."/>
            <person name="Bluhm B."/>
            <person name="Cannon C."/>
            <person name="Castanera R."/>
            <person name="Culley D."/>
            <person name="Daum C."/>
            <person name="Ezra D."/>
            <person name="Gonzalez J."/>
            <person name="Henrissat B."/>
            <person name="Kuo A."/>
            <person name="Liang C."/>
            <person name="Lipzen A."/>
            <person name="Lutzoni F."/>
            <person name="Magnuson J."/>
            <person name="Mondo S."/>
            <person name="Nolan M."/>
            <person name="Ohm R."/>
            <person name="Pangilinan J."/>
            <person name="Park H.-J."/>
            <person name="Ramirez L."/>
            <person name="Alfaro M."/>
            <person name="Sun H."/>
            <person name="Tritt A."/>
            <person name="Yoshinaga Y."/>
            <person name="Zwiers L.-H."/>
            <person name="Turgeon B."/>
            <person name="Goodwin S."/>
            <person name="Spatafora J."/>
            <person name="Crous P."/>
            <person name="Grigoriev I."/>
        </authorList>
    </citation>
    <scope>NUCLEOTIDE SEQUENCE</scope>
    <source>
        <strain evidence="3">CBS 115976</strain>
    </source>
</reference>
<evidence type="ECO:0000313" key="4">
    <source>
        <dbReference type="Proteomes" id="UP000799302"/>
    </source>
</evidence>
<dbReference type="InterPro" id="IPR051957">
    <property type="entry name" value="CRISP-LCCL_domain"/>
</dbReference>
<keyword evidence="1" id="KW-1133">Transmembrane helix</keyword>
<evidence type="ECO:0000259" key="2">
    <source>
        <dbReference type="PROSITE" id="PS50820"/>
    </source>
</evidence>
<gene>
    <name evidence="3" type="ORF">BT63DRAFT_368246</name>
</gene>
<dbReference type="EMBL" id="MU004231">
    <property type="protein sequence ID" value="KAF2673921.1"/>
    <property type="molecule type" value="Genomic_DNA"/>
</dbReference>
<dbReference type="SMART" id="SM00603">
    <property type="entry name" value="LCCL"/>
    <property type="match status" value="1"/>
</dbReference>
<organism evidence="3 4">
    <name type="scientific">Microthyrium microscopicum</name>
    <dbReference type="NCBI Taxonomy" id="703497"/>
    <lineage>
        <taxon>Eukaryota</taxon>
        <taxon>Fungi</taxon>
        <taxon>Dikarya</taxon>
        <taxon>Ascomycota</taxon>
        <taxon>Pezizomycotina</taxon>
        <taxon>Dothideomycetes</taxon>
        <taxon>Dothideomycetes incertae sedis</taxon>
        <taxon>Microthyriales</taxon>
        <taxon>Microthyriaceae</taxon>
        <taxon>Microthyrium</taxon>
    </lineage>
</organism>
<feature type="transmembrane region" description="Helical" evidence="1">
    <location>
        <begin position="417"/>
        <end position="437"/>
    </location>
</feature>
<dbReference type="InterPro" id="IPR036609">
    <property type="entry name" value="LCCL_sf"/>
</dbReference>
<keyword evidence="4" id="KW-1185">Reference proteome</keyword>
<dbReference type="OrthoDB" id="441660at2759"/>
<feature type="transmembrane region" description="Helical" evidence="1">
    <location>
        <begin position="324"/>
        <end position="341"/>
    </location>
</feature>
<dbReference type="PROSITE" id="PS50820">
    <property type="entry name" value="LCCL"/>
    <property type="match status" value="1"/>
</dbReference>
<feature type="domain" description="LCCL" evidence="2">
    <location>
        <begin position="190"/>
        <end position="241"/>
    </location>
</feature>
<feature type="transmembrane region" description="Helical" evidence="1">
    <location>
        <begin position="80"/>
        <end position="98"/>
    </location>
</feature>
<dbReference type="AlphaFoldDB" id="A0A6A6UR90"/>
<evidence type="ECO:0000256" key="1">
    <source>
        <dbReference type="SAM" id="Phobius"/>
    </source>
</evidence>
<dbReference type="Gene3D" id="2.170.130.20">
    <property type="entry name" value="LCCL-like domain"/>
    <property type="match status" value="1"/>
</dbReference>
<feature type="transmembrane region" description="Helical" evidence="1">
    <location>
        <begin position="264"/>
        <end position="282"/>
    </location>
</feature>
<feature type="transmembrane region" description="Helical" evidence="1">
    <location>
        <begin position="390"/>
        <end position="411"/>
    </location>
</feature>
<dbReference type="InterPro" id="IPR004043">
    <property type="entry name" value="LCCL"/>
</dbReference>
<sequence>MRIDGEDLESTDAAFAPPWQIKSQVRRFPARVQRGWKVAMHWARGPQPARPWRITPIFEDVQTLPIKLLDRYCPNKRHKVFLLIAWYGLWLLTFSLVLKRSAFASEIPGFGPPNMISCAARFWGRGNTCGLHGDICRPFGGSSNEVPYPFRCPASCNKVQLTDPYPVGSQQINYRSLVVGGPMADSAGGYGDSVYRGDSFICGAAVHSGFLKNEQGGCGVLKLVGERSKYPSVKQHGINSIGFDSYFPQSFTFMKGSSAQCQDLRWPLLAVSVFFSTVLSLFTTSPGVFFWSIFTGLFIHVALVSDPPGHSNYKSLISTGSGRFLPAAFCAAIMYNVAVRHSLRGLRAQVEKTVLWLGACWVGSLNNYTFDKIPIQRLTPDDLKAQAGALPALFIIISVILTIALTQAWFIRIEGLMPKYLVVYGIFCGTLLLLLAVPELKIRIHHYILGLLFIPGTRLQMRPSLLYQGLLIGFFINGIARWGFDSLLQTPLELRGDAPLNSALPTILPPMIRIDPILQKPTNITFQWTFPPEDKQPDGDPYDGISIIVNEVERFKAYRDQGIDQWTWTRTREDLPEYFRFAYLQGGQTEDYTKAGTWTAEGGWIPMDRGPSG</sequence>